<feature type="compositionally biased region" description="Basic and acidic residues" evidence="1">
    <location>
        <begin position="247"/>
        <end position="267"/>
    </location>
</feature>
<feature type="compositionally biased region" description="Low complexity" evidence="1">
    <location>
        <begin position="226"/>
        <end position="246"/>
    </location>
</feature>
<dbReference type="AlphaFoldDB" id="A0AAD8YFU8"/>
<feature type="compositionally biased region" description="Pro residues" evidence="1">
    <location>
        <begin position="26"/>
        <end position="40"/>
    </location>
</feature>
<accession>A0AAD8YFU8</accession>
<feature type="compositionally biased region" description="Low complexity" evidence="1">
    <location>
        <begin position="181"/>
        <end position="203"/>
    </location>
</feature>
<sequence>MWPLEVTADEYITDPLGRGPKRHHTPPPQPPPPMRSPPPSSSGDVAFQLALGGTQPMFPDAFDKTSSPPPPPPQQRQPQSVHSGGSGGYQTRQPYNSPRQPPPPAPHQGYGNDPIPPSPYSMRQAPNSSHSNHSHGHSYEAARGSQNTYGATGYSSPQRNGEREERDPPPQSSSYDHSGSYRHQLPHQPQPQQQHQYQPPRYQSSNPDYSPRSNHKYGGDREREQQPPQHRQQYRVVPVVNSNSTPSRREQYHNSDTKVVDYHEYTRQSHSSRPQHECDRVPVLESSNPQRQSEHQYYRDNRVNQNDRLSRNEHHNRHYSPPKPQEHVSRYSPPKESYREATYEEETSPLSIPSFVGGPHESNNGNTFISPPPYTSPQPHRLRLPTVSVITSSSSKRDSRRRQKKVDWFKAVPS</sequence>
<comment type="caution">
    <text evidence="2">The sequence shown here is derived from an EMBL/GenBank/DDBJ whole genome shotgun (WGS) entry which is preliminary data.</text>
</comment>
<gene>
    <name evidence="2" type="ORF">QTG54_004894</name>
</gene>
<evidence type="ECO:0000256" key="1">
    <source>
        <dbReference type="SAM" id="MobiDB-lite"/>
    </source>
</evidence>
<dbReference type="EMBL" id="JATAAI010000007">
    <property type="protein sequence ID" value="KAK1744361.1"/>
    <property type="molecule type" value="Genomic_DNA"/>
</dbReference>
<organism evidence="2 3">
    <name type="scientific">Skeletonema marinoi</name>
    <dbReference type="NCBI Taxonomy" id="267567"/>
    <lineage>
        <taxon>Eukaryota</taxon>
        <taxon>Sar</taxon>
        <taxon>Stramenopiles</taxon>
        <taxon>Ochrophyta</taxon>
        <taxon>Bacillariophyta</taxon>
        <taxon>Coscinodiscophyceae</taxon>
        <taxon>Thalassiosirophycidae</taxon>
        <taxon>Thalassiosirales</taxon>
        <taxon>Skeletonemataceae</taxon>
        <taxon>Skeletonema</taxon>
        <taxon>Skeletonema marinoi-dohrnii complex</taxon>
    </lineage>
</organism>
<evidence type="ECO:0000313" key="3">
    <source>
        <dbReference type="Proteomes" id="UP001224775"/>
    </source>
</evidence>
<feature type="compositionally biased region" description="Polar residues" evidence="1">
    <location>
        <begin position="144"/>
        <end position="159"/>
    </location>
</feature>
<keyword evidence="3" id="KW-1185">Reference proteome</keyword>
<protein>
    <submittedName>
        <fullName evidence="2">Uncharacterized protein</fullName>
    </submittedName>
</protein>
<dbReference type="Proteomes" id="UP001224775">
    <property type="component" value="Unassembled WGS sequence"/>
</dbReference>
<proteinExistence type="predicted"/>
<feature type="region of interest" description="Disordered" evidence="1">
    <location>
        <begin position="1"/>
        <end position="414"/>
    </location>
</feature>
<feature type="compositionally biased region" description="Basic and acidic residues" evidence="1">
    <location>
        <begin position="292"/>
        <end position="302"/>
    </location>
</feature>
<evidence type="ECO:0000313" key="2">
    <source>
        <dbReference type="EMBL" id="KAK1744361.1"/>
    </source>
</evidence>
<reference evidence="2" key="1">
    <citation type="submission" date="2023-06" db="EMBL/GenBank/DDBJ databases">
        <title>Survivors Of The Sea: Transcriptome response of Skeletonema marinoi to long-term dormancy.</title>
        <authorList>
            <person name="Pinder M.I.M."/>
            <person name="Kourtchenko O."/>
            <person name="Robertson E.K."/>
            <person name="Larsson T."/>
            <person name="Maumus F."/>
            <person name="Osuna-Cruz C.M."/>
            <person name="Vancaester E."/>
            <person name="Stenow R."/>
            <person name="Vandepoele K."/>
            <person name="Ploug H."/>
            <person name="Bruchert V."/>
            <person name="Godhe A."/>
            <person name="Topel M."/>
        </authorList>
    </citation>
    <scope>NUCLEOTIDE SEQUENCE</scope>
    <source>
        <strain evidence="2">R05AC</strain>
    </source>
</reference>
<name>A0AAD8YFU8_9STRA</name>